<dbReference type="PANTHER" id="PTHR34094">
    <property type="match status" value="1"/>
</dbReference>
<sequence>MSRLARTIVGVILVAVGIIALVKYVFGYELRETYEHALALGDHVREIRIESDSYALEIDFTVSQENVVRIEGKAAPKTVKQIRSAEVKNGILYLQFKDQDPWYWGFFPDFTWNERQSITISLTEESLESFETLKVSSDAGSVSVDGAKARDLVIGSDSGSIRLGRLQGGTLTVTSNYGGIRLESYEGKSLALRSESGSIHADEIHAGVTAVSDSGSITINHLKGAGNIETDSGSIRIVKKDEMGAVVSSDSGSVHIIVPLSYSGSYDLKSDSGSIHHPDAAGTSGEVIKVRTGSGSIRIEQ</sequence>
<keyword evidence="4" id="KW-1185">Reference proteome</keyword>
<keyword evidence="1" id="KW-0812">Transmembrane</keyword>
<keyword evidence="1" id="KW-0472">Membrane</keyword>
<dbReference type="Pfam" id="PF13349">
    <property type="entry name" value="DUF4097"/>
    <property type="match status" value="1"/>
</dbReference>
<keyword evidence="1" id="KW-1133">Transmembrane helix</keyword>
<evidence type="ECO:0000256" key="1">
    <source>
        <dbReference type="SAM" id="Phobius"/>
    </source>
</evidence>
<protein>
    <recommendedName>
        <fullName evidence="2">DUF4097 domain-containing protein</fullName>
    </recommendedName>
</protein>
<evidence type="ECO:0000313" key="4">
    <source>
        <dbReference type="Proteomes" id="UP000681526"/>
    </source>
</evidence>
<proteinExistence type="predicted"/>
<reference evidence="3 4" key="1">
    <citation type="submission" date="2021-04" db="EMBL/GenBank/DDBJ databases">
        <authorList>
            <person name="Rakotoarivonina H."/>
        </authorList>
    </citation>
    <scope>NUCLEOTIDE SEQUENCE [LARGE SCALE GENOMIC DNA]</scope>
    <source>
        <strain evidence="3 4">XE</strain>
    </source>
</reference>
<organism evidence="3 4">
    <name type="scientific">Thermobacillus xylanilyticus</name>
    <dbReference type="NCBI Taxonomy" id="76633"/>
    <lineage>
        <taxon>Bacteria</taxon>
        <taxon>Bacillati</taxon>
        <taxon>Bacillota</taxon>
        <taxon>Bacilli</taxon>
        <taxon>Bacillales</taxon>
        <taxon>Paenibacillaceae</taxon>
        <taxon>Thermobacillus</taxon>
    </lineage>
</organism>
<dbReference type="Proteomes" id="UP000681526">
    <property type="component" value="Unassembled WGS sequence"/>
</dbReference>
<dbReference type="EMBL" id="CAJRAY010000049">
    <property type="protein sequence ID" value="CAG5087464.1"/>
    <property type="molecule type" value="Genomic_DNA"/>
</dbReference>
<gene>
    <name evidence="3" type="primary">txxe 2559</name>
    <name evidence="3" type="ORF">TXXE_10930</name>
</gene>
<feature type="domain" description="DUF4097" evidence="2">
    <location>
        <begin position="45"/>
        <end position="299"/>
    </location>
</feature>
<evidence type="ECO:0000259" key="2">
    <source>
        <dbReference type="Pfam" id="PF13349"/>
    </source>
</evidence>
<accession>A0ABN7RW64</accession>
<name>A0ABN7RW64_THEXY</name>
<dbReference type="InterPro" id="IPR025164">
    <property type="entry name" value="Toastrack_DUF4097"/>
</dbReference>
<dbReference type="PANTHER" id="PTHR34094:SF1">
    <property type="entry name" value="PROTEIN FAM185A"/>
    <property type="match status" value="1"/>
</dbReference>
<evidence type="ECO:0000313" key="3">
    <source>
        <dbReference type="EMBL" id="CAG5087464.1"/>
    </source>
</evidence>
<feature type="transmembrane region" description="Helical" evidence="1">
    <location>
        <begin position="7"/>
        <end position="26"/>
    </location>
</feature>
<comment type="caution">
    <text evidence="3">The sequence shown here is derived from an EMBL/GenBank/DDBJ whole genome shotgun (WGS) entry which is preliminary data.</text>
</comment>